<protein>
    <submittedName>
        <fullName evidence="2">Uncharacterized protein</fullName>
    </submittedName>
</protein>
<evidence type="ECO:0000256" key="1">
    <source>
        <dbReference type="SAM" id="SignalP"/>
    </source>
</evidence>
<proteinExistence type="predicted"/>
<dbReference type="EMBL" id="JAAPAO010000440">
    <property type="protein sequence ID" value="KAF4659766.1"/>
    <property type="molecule type" value="Genomic_DNA"/>
</dbReference>
<keyword evidence="1" id="KW-0732">Signal</keyword>
<feature type="chain" id="PRO_5029795685" evidence="1">
    <location>
        <begin position="17"/>
        <end position="278"/>
    </location>
</feature>
<dbReference type="Pfam" id="PF20525">
    <property type="entry name" value="DUF6740"/>
    <property type="match status" value="1"/>
</dbReference>
<dbReference type="InterPro" id="IPR046628">
    <property type="entry name" value="DUF6740"/>
</dbReference>
<accession>A0A7J6LKX0</accession>
<sequence length="278" mass="29958">MISLSAILFLWGPITSAVVKRHLKEVGNPPYASPEHFQTHGDSVEYVLSEGGVDRVTLGASGDFSVPEGCSTSQNKTGMTFCFYGSIQTKGGQTTVDARLNLTDIIDPNNSTMIGLTATYDGVRYVSLHGHFGGCAKVIQYGDPSSLSVGLSICTDEEPPPPSKAFGNGFLAVLYNAKLFLDFSALSKQLIHSDFISPSSYVYSNDGPVAGSHMRTKMERSVAYVSTGTALAYLSFKNTDDTFKEWSLLGGVRVSGSVFSQEVANRTFIFLNKTIILE</sequence>
<dbReference type="Proteomes" id="UP000591131">
    <property type="component" value="Unassembled WGS sequence"/>
</dbReference>
<organism evidence="2 3">
    <name type="scientific">Perkinsus chesapeaki</name>
    <name type="common">Clam parasite</name>
    <name type="synonym">Perkinsus andrewsi</name>
    <dbReference type="NCBI Taxonomy" id="330153"/>
    <lineage>
        <taxon>Eukaryota</taxon>
        <taxon>Sar</taxon>
        <taxon>Alveolata</taxon>
        <taxon>Perkinsozoa</taxon>
        <taxon>Perkinsea</taxon>
        <taxon>Perkinsida</taxon>
        <taxon>Perkinsidae</taxon>
        <taxon>Perkinsus</taxon>
    </lineage>
</organism>
<gene>
    <name evidence="2" type="ORF">FOL47_007462</name>
</gene>
<dbReference type="AlphaFoldDB" id="A0A7J6LKX0"/>
<name>A0A7J6LKX0_PERCH</name>
<comment type="caution">
    <text evidence="2">The sequence shown here is derived from an EMBL/GenBank/DDBJ whole genome shotgun (WGS) entry which is preliminary data.</text>
</comment>
<evidence type="ECO:0000313" key="2">
    <source>
        <dbReference type="EMBL" id="KAF4659766.1"/>
    </source>
</evidence>
<reference evidence="2 3" key="1">
    <citation type="submission" date="2020-04" db="EMBL/GenBank/DDBJ databases">
        <title>Perkinsus chesapeaki whole genome sequence.</title>
        <authorList>
            <person name="Bogema D.R."/>
        </authorList>
    </citation>
    <scope>NUCLEOTIDE SEQUENCE [LARGE SCALE GENOMIC DNA]</scope>
    <source>
        <strain evidence="2">ATCC PRA-425</strain>
    </source>
</reference>
<keyword evidence="3" id="KW-1185">Reference proteome</keyword>
<evidence type="ECO:0000313" key="3">
    <source>
        <dbReference type="Proteomes" id="UP000591131"/>
    </source>
</evidence>
<feature type="signal peptide" evidence="1">
    <location>
        <begin position="1"/>
        <end position="16"/>
    </location>
</feature>